<dbReference type="AlphaFoldDB" id="A0A840XNG7"/>
<feature type="transmembrane region" description="Helical" evidence="6">
    <location>
        <begin position="69"/>
        <end position="90"/>
    </location>
</feature>
<dbReference type="PANTHER" id="PTHR43701:SF2">
    <property type="entry name" value="MEMBRANE TRANSPORTER PROTEIN YJNA-RELATED"/>
    <property type="match status" value="1"/>
</dbReference>
<feature type="transmembrane region" description="Helical" evidence="6">
    <location>
        <begin position="170"/>
        <end position="189"/>
    </location>
</feature>
<keyword evidence="6" id="KW-1003">Cell membrane</keyword>
<feature type="transmembrane region" description="Helical" evidence="6">
    <location>
        <begin position="97"/>
        <end position="117"/>
    </location>
</feature>
<evidence type="ECO:0000256" key="6">
    <source>
        <dbReference type="RuleBase" id="RU363041"/>
    </source>
</evidence>
<sequence length="259" mass="26003">MILPLLSIGVIGGLFAGLFGVGGGFIMVPLMLLWLRFDQRRASATSLLAIVPPAALSATLYGAQGQIDVLAAAIIAAGALGGAPLGAMLLRRLPLVALKWLFIAGLVATALRLVLTVPQRDGAIDYGVAAVIGLVALGLVMGVVAGLLGVGGGIIAVPVLIALFGMGDLLAKGTSLLALIPGALLGTLANRRAGLLHVRDALLMGLAAAASSVGGVALAFWLPAQLSAWLFAALLLAVIIQLALRPAGPSPRRSDTATP</sequence>
<dbReference type="RefSeq" id="WP_153982192.1">
    <property type="nucleotide sequence ID" value="NZ_BAAANZ010000002.1"/>
</dbReference>
<comment type="subcellular location">
    <subcellularLocation>
        <location evidence="6">Cell membrane</location>
        <topology evidence="6">Multi-pass membrane protein</topology>
    </subcellularLocation>
    <subcellularLocation>
        <location evidence="1">Membrane</location>
        <topology evidence="1">Multi-pass membrane protein</topology>
    </subcellularLocation>
</comment>
<keyword evidence="5 6" id="KW-0472">Membrane</keyword>
<feature type="transmembrane region" description="Helical" evidence="6">
    <location>
        <begin position="6"/>
        <end position="35"/>
    </location>
</feature>
<organism evidence="7 8">
    <name type="scientific">Microcella frigidaquae</name>
    <dbReference type="NCBI Taxonomy" id="424758"/>
    <lineage>
        <taxon>Bacteria</taxon>
        <taxon>Bacillati</taxon>
        <taxon>Actinomycetota</taxon>
        <taxon>Actinomycetes</taxon>
        <taxon>Micrococcales</taxon>
        <taxon>Microbacteriaceae</taxon>
        <taxon>Microcella</taxon>
    </lineage>
</organism>
<dbReference type="PANTHER" id="PTHR43701">
    <property type="entry name" value="MEMBRANE TRANSPORTER PROTEIN MJ0441-RELATED"/>
    <property type="match status" value="1"/>
</dbReference>
<accession>A0A840XNG7</accession>
<evidence type="ECO:0000256" key="4">
    <source>
        <dbReference type="ARBA" id="ARBA00022989"/>
    </source>
</evidence>
<feature type="transmembrane region" description="Helical" evidence="6">
    <location>
        <begin position="228"/>
        <end position="244"/>
    </location>
</feature>
<evidence type="ECO:0000313" key="8">
    <source>
        <dbReference type="Proteomes" id="UP000552883"/>
    </source>
</evidence>
<evidence type="ECO:0000256" key="1">
    <source>
        <dbReference type="ARBA" id="ARBA00004141"/>
    </source>
</evidence>
<dbReference type="Pfam" id="PF01925">
    <property type="entry name" value="TauE"/>
    <property type="match status" value="2"/>
</dbReference>
<reference evidence="7 8" key="1">
    <citation type="submission" date="2020-08" db="EMBL/GenBank/DDBJ databases">
        <title>Sequencing the genomes of 1000 actinobacteria strains.</title>
        <authorList>
            <person name="Klenk H.-P."/>
        </authorList>
    </citation>
    <scope>NUCLEOTIDE SEQUENCE [LARGE SCALE GENOMIC DNA]</scope>
    <source>
        <strain evidence="7 8">DSM 23889</strain>
    </source>
</reference>
<evidence type="ECO:0000256" key="3">
    <source>
        <dbReference type="ARBA" id="ARBA00022692"/>
    </source>
</evidence>
<proteinExistence type="inferred from homology"/>
<comment type="caution">
    <text evidence="7">The sequence shown here is derived from an EMBL/GenBank/DDBJ whole genome shotgun (WGS) entry which is preliminary data.</text>
</comment>
<evidence type="ECO:0000256" key="5">
    <source>
        <dbReference type="ARBA" id="ARBA00023136"/>
    </source>
</evidence>
<comment type="similarity">
    <text evidence="2 6">Belongs to the 4-toluene sulfonate uptake permease (TSUP) (TC 2.A.102) family.</text>
</comment>
<gene>
    <name evidence="7" type="ORF">BJ959_001873</name>
</gene>
<evidence type="ECO:0000313" key="7">
    <source>
        <dbReference type="EMBL" id="MBB5618377.1"/>
    </source>
</evidence>
<keyword evidence="4 6" id="KW-1133">Transmembrane helix</keyword>
<dbReference type="GO" id="GO:0005886">
    <property type="term" value="C:plasma membrane"/>
    <property type="evidence" value="ECO:0007669"/>
    <property type="project" value="UniProtKB-SubCell"/>
</dbReference>
<feature type="transmembrane region" description="Helical" evidence="6">
    <location>
        <begin position="42"/>
        <end position="63"/>
    </location>
</feature>
<dbReference type="InterPro" id="IPR002781">
    <property type="entry name" value="TM_pro_TauE-like"/>
</dbReference>
<evidence type="ECO:0000256" key="2">
    <source>
        <dbReference type="ARBA" id="ARBA00009142"/>
    </source>
</evidence>
<dbReference type="Proteomes" id="UP000552883">
    <property type="component" value="Unassembled WGS sequence"/>
</dbReference>
<keyword evidence="8" id="KW-1185">Reference proteome</keyword>
<keyword evidence="3 6" id="KW-0812">Transmembrane</keyword>
<dbReference type="OrthoDB" id="3700425at2"/>
<dbReference type="InterPro" id="IPR051598">
    <property type="entry name" value="TSUP/Inactive_protease-like"/>
</dbReference>
<protein>
    <recommendedName>
        <fullName evidence="6">Probable membrane transporter protein</fullName>
    </recommendedName>
</protein>
<name>A0A840XNG7_9MICO</name>
<dbReference type="EMBL" id="JACHBS010000001">
    <property type="protein sequence ID" value="MBB5618377.1"/>
    <property type="molecule type" value="Genomic_DNA"/>
</dbReference>
<feature type="transmembrane region" description="Helical" evidence="6">
    <location>
        <begin position="201"/>
        <end position="222"/>
    </location>
</feature>